<dbReference type="AlphaFoldDB" id="A0AAU9KDI6"/>
<name>A0AAU9KDI6_9CILI</name>
<sequence length="255" mass="29466">MSKPFQAFSFKPNNLYQQNRLLPPTSCRTPSTCSRSEKNSSKDKGLKDYGEVILQAKSFINLVSHRQKLRDLLKKTKRDSKSPSLFLLKPSSDMNEFPEIKKSKRSTKSISVLAKNKCKLVYENKRSSEEYQKGGISWIHYKPIVINESPAFRAKSCNNESPKKEEKIRNLILSEENSTKNSYILSKVKAISGNENKKLISKNKRHRERVKTEVSENNDAEENEYIKSLLIPTYSKYECEPAEDDSPTLEFQPRY</sequence>
<reference evidence="2" key="1">
    <citation type="submission" date="2021-09" db="EMBL/GenBank/DDBJ databases">
        <authorList>
            <consortium name="AG Swart"/>
            <person name="Singh M."/>
            <person name="Singh A."/>
            <person name="Seah K."/>
            <person name="Emmerich C."/>
        </authorList>
    </citation>
    <scope>NUCLEOTIDE SEQUENCE</scope>
    <source>
        <strain evidence="2">ATCC30299</strain>
    </source>
</reference>
<feature type="compositionally biased region" description="Basic and acidic residues" evidence="1">
    <location>
        <begin position="35"/>
        <end position="45"/>
    </location>
</feature>
<keyword evidence="3" id="KW-1185">Reference proteome</keyword>
<protein>
    <submittedName>
        <fullName evidence="2">Uncharacterized protein</fullName>
    </submittedName>
</protein>
<accession>A0AAU9KDI6</accession>
<evidence type="ECO:0000256" key="1">
    <source>
        <dbReference type="SAM" id="MobiDB-lite"/>
    </source>
</evidence>
<comment type="caution">
    <text evidence="2">The sequence shown here is derived from an EMBL/GenBank/DDBJ whole genome shotgun (WGS) entry which is preliminary data.</text>
</comment>
<evidence type="ECO:0000313" key="3">
    <source>
        <dbReference type="Proteomes" id="UP001162131"/>
    </source>
</evidence>
<dbReference type="EMBL" id="CAJZBQ010000057">
    <property type="protein sequence ID" value="CAG9333676.1"/>
    <property type="molecule type" value="Genomic_DNA"/>
</dbReference>
<feature type="compositionally biased region" description="Low complexity" evidence="1">
    <location>
        <begin position="23"/>
        <end position="34"/>
    </location>
</feature>
<proteinExistence type="predicted"/>
<evidence type="ECO:0000313" key="2">
    <source>
        <dbReference type="EMBL" id="CAG9333676.1"/>
    </source>
</evidence>
<organism evidence="2 3">
    <name type="scientific">Blepharisma stoltei</name>
    <dbReference type="NCBI Taxonomy" id="1481888"/>
    <lineage>
        <taxon>Eukaryota</taxon>
        <taxon>Sar</taxon>
        <taxon>Alveolata</taxon>
        <taxon>Ciliophora</taxon>
        <taxon>Postciliodesmatophora</taxon>
        <taxon>Heterotrichea</taxon>
        <taxon>Heterotrichida</taxon>
        <taxon>Blepharismidae</taxon>
        <taxon>Blepharisma</taxon>
    </lineage>
</organism>
<dbReference type="Proteomes" id="UP001162131">
    <property type="component" value="Unassembled WGS sequence"/>
</dbReference>
<gene>
    <name evidence="2" type="ORF">BSTOLATCC_MIC59493</name>
</gene>
<feature type="region of interest" description="Disordered" evidence="1">
    <location>
        <begin position="16"/>
        <end position="45"/>
    </location>
</feature>